<dbReference type="Pfam" id="PF13516">
    <property type="entry name" value="LRR_6"/>
    <property type="match status" value="3"/>
</dbReference>
<proteinExistence type="predicted"/>
<dbReference type="AlphaFoldDB" id="A0A8C2ZYP4"/>
<dbReference type="SMART" id="SM00368">
    <property type="entry name" value="LRR_RI"/>
    <property type="match status" value="3"/>
</dbReference>
<dbReference type="PANTHER" id="PTHR46984">
    <property type="entry name" value="LEUCINE-RICH REPEAT-CONTAINING PROTEIN 71"/>
    <property type="match status" value="1"/>
</dbReference>
<organism evidence="1 2">
    <name type="scientific">Cyclopterus lumpus</name>
    <name type="common">Lumpsucker</name>
    <dbReference type="NCBI Taxonomy" id="8103"/>
    <lineage>
        <taxon>Eukaryota</taxon>
        <taxon>Metazoa</taxon>
        <taxon>Chordata</taxon>
        <taxon>Craniata</taxon>
        <taxon>Vertebrata</taxon>
        <taxon>Euteleostomi</taxon>
        <taxon>Actinopterygii</taxon>
        <taxon>Neopterygii</taxon>
        <taxon>Teleostei</taxon>
        <taxon>Neoteleostei</taxon>
        <taxon>Acanthomorphata</taxon>
        <taxon>Eupercaria</taxon>
        <taxon>Perciformes</taxon>
        <taxon>Cottioidei</taxon>
        <taxon>Cottales</taxon>
        <taxon>Cyclopteridae</taxon>
        <taxon>Cyclopterus</taxon>
    </lineage>
</organism>
<dbReference type="InterPro" id="IPR053040">
    <property type="entry name" value="LRR-containing_protein_71"/>
</dbReference>
<reference evidence="1" key="2">
    <citation type="submission" date="2025-09" db="UniProtKB">
        <authorList>
            <consortium name="Ensembl"/>
        </authorList>
    </citation>
    <scope>IDENTIFICATION</scope>
</reference>
<dbReference type="GeneTree" id="ENSGT00440000034367"/>
<name>A0A8C2ZYP4_CYCLU</name>
<accession>A0A8C2ZYP4</accession>
<reference evidence="1" key="1">
    <citation type="submission" date="2025-08" db="UniProtKB">
        <authorList>
            <consortium name="Ensembl"/>
        </authorList>
    </citation>
    <scope>IDENTIFICATION</scope>
</reference>
<dbReference type="Gene3D" id="3.80.10.10">
    <property type="entry name" value="Ribonuclease Inhibitor"/>
    <property type="match status" value="1"/>
</dbReference>
<dbReference type="Proteomes" id="UP000694565">
    <property type="component" value="Unplaced"/>
</dbReference>
<dbReference type="Ensembl" id="ENSCLMT00005035933.1">
    <property type="protein sequence ID" value="ENSCLMP00005034519.1"/>
    <property type="gene ID" value="ENSCLMG00005016509.1"/>
</dbReference>
<dbReference type="PANTHER" id="PTHR46984:SF1">
    <property type="entry name" value="LEUCINE-RICH REPEAT-CONTAINING PROTEIN 71"/>
    <property type="match status" value="1"/>
</dbReference>
<dbReference type="InterPro" id="IPR001611">
    <property type="entry name" value="Leu-rich_rpt"/>
</dbReference>
<keyword evidence="2" id="KW-1185">Reference proteome</keyword>
<sequence length="368" mass="40980">MSRERHKEKTDKSCMVTASIHPTDEYQCSGDVETDFPGLCALLDIKDIPTVITRQPAPSTTETEGGKQELKHNIYSNLFQIYTGWKVDEQIARVIQKMCPSLSNCHRFVLVCLVRCWQAGLTDRMVVSLMDTVSRCSNLRAVTLEGNHLPERSYHLLLSEDSALTHVSLRNNRMGDEGAQLIGSALSTTRSANKNLLSLNLAFNSIGDAGATHIAQGLRFNRGLLVLSLCNNHIGDSGAAHLAAILGEFALTHEEVVERRKMLLERTHSVSAAISNTHSSLKLILILNIKVSHQKLIQVTWLCCMCIRVGNRITTKSLPLFLTSLEMQGEGGGLLRLCLQRNRFPPDCEYFVKITEQMTLRDPLKQNS</sequence>
<protein>
    <submittedName>
        <fullName evidence="1">Leucine rich repeat containing 71</fullName>
    </submittedName>
</protein>
<evidence type="ECO:0000313" key="1">
    <source>
        <dbReference type="Ensembl" id="ENSCLMP00005034519.1"/>
    </source>
</evidence>
<dbReference type="SUPFAM" id="SSF52047">
    <property type="entry name" value="RNI-like"/>
    <property type="match status" value="1"/>
</dbReference>
<dbReference type="InterPro" id="IPR032675">
    <property type="entry name" value="LRR_dom_sf"/>
</dbReference>
<evidence type="ECO:0000313" key="2">
    <source>
        <dbReference type="Proteomes" id="UP000694565"/>
    </source>
</evidence>